<feature type="region of interest" description="Disordered" evidence="2">
    <location>
        <begin position="631"/>
        <end position="659"/>
    </location>
</feature>
<dbReference type="Gene3D" id="4.10.60.10">
    <property type="entry name" value="Zinc finger, CCHC-type"/>
    <property type="match status" value="2"/>
</dbReference>
<name>A0A9D4BQ55_DREPO</name>
<feature type="domain" description="CCHC-type" evidence="3">
    <location>
        <begin position="588"/>
        <end position="603"/>
    </location>
</feature>
<dbReference type="Gene3D" id="1.10.150.320">
    <property type="entry name" value="Photosystem II 12 kDa extrinsic protein"/>
    <property type="match status" value="1"/>
</dbReference>
<comment type="caution">
    <text evidence="4">The sequence shown here is derived from an EMBL/GenBank/DDBJ whole genome shotgun (WGS) entry which is preliminary data.</text>
</comment>
<dbReference type="GO" id="GO:0008270">
    <property type="term" value="F:zinc ion binding"/>
    <property type="evidence" value="ECO:0007669"/>
    <property type="project" value="UniProtKB-KW"/>
</dbReference>
<dbReference type="PANTHER" id="PTHR19963:SF30">
    <property type="entry name" value="ENDONUCLEASE_EXONUCLEASE_PHOSPHATASE DOMAIN-CONTAINING PROTEIN"/>
    <property type="match status" value="1"/>
</dbReference>
<dbReference type="GO" id="GO:0003676">
    <property type="term" value="F:nucleic acid binding"/>
    <property type="evidence" value="ECO:0007669"/>
    <property type="project" value="InterPro"/>
</dbReference>
<reference evidence="4" key="2">
    <citation type="submission" date="2020-11" db="EMBL/GenBank/DDBJ databases">
        <authorList>
            <person name="McCartney M.A."/>
            <person name="Auch B."/>
            <person name="Kono T."/>
            <person name="Mallez S."/>
            <person name="Becker A."/>
            <person name="Gohl D.M."/>
            <person name="Silverstein K.A.T."/>
            <person name="Koren S."/>
            <person name="Bechman K.B."/>
            <person name="Herman A."/>
            <person name="Abrahante J.E."/>
            <person name="Garbe J."/>
        </authorList>
    </citation>
    <scope>NUCLEOTIDE SEQUENCE</scope>
    <source>
        <strain evidence="4">Duluth1</strain>
        <tissue evidence="4">Whole animal</tissue>
    </source>
</reference>
<dbReference type="InterPro" id="IPR001878">
    <property type="entry name" value="Znf_CCHC"/>
</dbReference>
<protein>
    <recommendedName>
        <fullName evidence="3">CCHC-type domain-containing protein</fullName>
    </recommendedName>
</protein>
<proteinExistence type="predicted"/>
<keyword evidence="5" id="KW-1185">Reference proteome</keyword>
<dbReference type="SUPFAM" id="SSF57756">
    <property type="entry name" value="Retrovirus zinc finger-like domains"/>
    <property type="match status" value="1"/>
</dbReference>
<dbReference type="Proteomes" id="UP000828390">
    <property type="component" value="Unassembled WGS sequence"/>
</dbReference>
<dbReference type="Pfam" id="PF12836">
    <property type="entry name" value="HHH_3"/>
    <property type="match status" value="1"/>
</dbReference>
<gene>
    <name evidence="4" type="ORF">DPMN_079535</name>
</gene>
<dbReference type="Pfam" id="PF00098">
    <property type="entry name" value="zf-CCHC"/>
    <property type="match status" value="2"/>
</dbReference>
<keyword evidence="1" id="KW-0479">Metal-binding</keyword>
<dbReference type="AlphaFoldDB" id="A0A9D4BQ55"/>
<dbReference type="SUPFAM" id="SSF47781">
    <property type="entry name" value="RuvA domain 2-like"/>
    <property type="match status" value="1"/>
</dbReference>
<dbReference type="PROSITE" id="PS50158">
    <property type="entry name" value="ZF_CCHC"/>
    <property type="match status" value="2"/>
</dbReference>
<keyword evidence="1" id="KW-0862">Zinc</keyword>
<dbReference type="SMART" id="SM00343">
    <property type="entry name" value="ZnF_C2HC"/>
    <property type="match status" value="2"/>
</dbReference>
<evidence type="ECO:0000256" key="2">
    <source>
        <dbReference type="SAM" id="MobiDB-lite"/>
    </source>
</evidence>
<evidence type="ECO:0000313" key="5">
    <source>
        <dbReference type="Proteomes" id="UP000828390"/>
    </source>
</evidence>
<feature type="domain" description="CCHC-type" evidence="3">
    <location>
        <begin position="616"/>
        <end position="632"/>
    </location>
</feature>
<evidence type="ECO:0000313" key="4">
    <source>
        <dbReference type="EMBL" id="KAH3704479.1"/>
    </source>
</evidence>
<feature type="compositionally biased region" description="Basic and acidic residues" evidence="2">
    <location>
        <begin position="631"/>
        <end position="649"/>
    </location>
</feature>
<dbReference type="EMBL" id="JAIWYP010000015">
    <property type="protein sequence ID" value="KAH3704479.1"/>
    <property type="molecule type" value="Genomic_DNA"/>
</dbReference>
<evidence type="ECO:0000259" key="3">
    <source>
        <dbReference type="PROSITE" id="PS50158"/>
    </source>
</evidence>
<keyword evidence="1" id="KW-0863">Zinc-finger</keyword>
<organism evidence="4 5">
    <name type="scientific">Dreissena polymorpha</name>
    <name type="common">Zebra mussel</name>
    <name type="synonym">Mytilus polymorpha</name>
    <dbReference type="NCBI Taxonomy" id="45954"/>
    <lineage>
        <taxon>Eukaryota</taxon>
        <taxon>Metazoa</taxon>
        <taxon>Spiralia</taxon>
        <taxon>Lophotrochozoa</taxon>
        <taxon>Mollusca</taxon>
        <taxon>Bivalvia</taxon>
        <taxon>Autobranchia</taxon>
        <taxon>Heteroconchia</taxon>
        <taxon>Euheterodonta</taxon>
        <taxon>Imparidentia</taxon>
        <taxon>Neoheterodontei</taxon>
        <taxon>Myida</taxon>
        <taxon>Dreissenoidea</taxon>
        <taxon>Dreissenidae</taxon>
        <taxon>Dreissena</taxon>
    </lineage>
</organism>
<dbReference type="PANTHER" id="PTHR19963">
    <property type="entry name" value="CCHC-TYPE DOMAIN-CONTAINING PROTEIN"/>
    <property type="match status" value="1"/>
</dbReference>
<dbReference type="InterPro" id="IPR010994">
    <property type="entry name" value="RuvA_2-like"/>
</dbReference>
<accession>A0A9D4BQ55</accession>
<sequence>MNRVQLVDIDTAPVTELQTVPGIGTRVAQSIVSYREFHGSITPDALVKLPYIRPSSQMWNMIRFSKSESGTVNELEIVNEGEDEGEGLEAASELVVVPDTNLGLGVIERVTAAIDSASLSGPPASYIKSSDAKKGDQGARSKVIQERTEVGFNQGSVEQSVQYLTVTPSPMPMEPKSVHYQAATQPSAAIGCQQRSLEQPVQYRSVTSTQYIPMSHSVQSGSYQAMAQMPQAHGTYPVQFHAMGHGAQPGQYQIMTRVPVSQAGQLQYVLVGSQGQLIDPVDQPHMTYMTSPVQSGYVAAPQVVPTPQVCRSVATPRCVSRRASHAVRGATNNTVATPVGQRAMLLGQQKSRIQSLPKALVYDGRGSWHAFLTKFEKYAGIFEWDDFEKRDFLCLCLTDKASEYYALVMDREVELGYIEVVDKLERRFGYRELPETARVTFSGARQGEEESVDDWADRVLTLAGKAFRGLPEEYMVQEAILKFCMGAKEREAGEQVINQRPVSIEQAIDKLKWAIHTHGLMYGRPKLVRKVECEGQVEVAEVKVASQNRLVERVVKLEEKMDILMGKLDQLLARPTRSQSPSPARRQCFNCNEAGHFKRDCPKLRSRTPSPARGDRCYRCNELGHMARDCPKQASDKVGDTPREGRKVSFADLNGKGSV</sequence>
<dbReference type="InterPro" id="IPR036875">
    <property type="entry name" value="Znf_CCHC_sf"/>
</dbReference>
<evidence type="ECO:0000256" key="1">
    <source>
        <dbReference type="PROSITE-ProRule" id="PRU00047"/>
    </source>
</evidence>
<reference evidence="4" key="1">
    <citation type="journal article" date="2019" name="bioRxiv">
        <title>The Genome of the Zebra Mussel, Dreissena polymorpha: A Resource for Invasive Species Research.</title>
        <authorList>
            <person name="McCartney M.A."/>
            <person name="Auch B."/>
            <person name="Kono T."/>
            <person name="Mallez S."/>
            <person name="Zhang Y."/>
            <person name="Obille A."/>
            <person name="Becker A."/>
            <person name="Abrahante J.E."/>
            <person name="Garbe J."/>
            <person name="Badalamenti J.P."/>
            <person name="Herman A."/>
            <person name="Mangelson H."/>
            <person name="Liachko I."/>
            <person name="Sullivan S."/>
            <person name="Sone E.D."/>
            <person name="Koren S."/>
            <person name="Silverstein K.A.T."/>
            <person name="Beckman K.B."/>
            <person name="Gohl D.M."/>
        </authorList>
    </citation>
    <scope>NUCLEOTIDE SEQUENCE</scope>
    <source>
        <strain evidence="4">Duluth1</strain>
        <tissue evidence="4">Whole animal</tissue>
    </source>
</reference>